<comment type="caution">
    <text evidence="1">The sequence shown here is derived from an EMBL/GenBank/DDBJ whole genome shotgun (WGS) entry which is preliminary data.</text>
</comment>
<evidence type="ECO:0000313" key="1">
    <source>
        <dbReference type="EMBL" id="GAG69069.1"/>
    </source>
</evidence>
<proteinExistence type="predicted"/>
<protein>
    <recommendedName>
        <fullName evidence="2">N-acetyl sugar amidotransferase</fullName>
    </recommendedName>
</protein>
<dbReference type="EMBL" id="BART01000260">
    <property type="protein sequence ID" value="GAG69069.1"/>
    <property type="molecule type" value="Genomic_DNA"/>
</dbReference>
<feature type="non-terminal residue" evidence="1">
    <location>
        <position position="1"/>
    </location>
</feature>
<dbReference type="AlphaFoldDB" id="X0ZI89"/>
<name>X0ZI89_9ZZZZ</name>
<reference evidence="1" key="1">
    <citation type="journal article" date="2014" name="Front. Microbiol.">
        <title>High frequency of phylogenetically diverse reductive dehalogenase-homologous genes in deep subseafloor sedimentary metagenomes.</title>
        <authorList>
            <person name="Kawai M."/>
            <person name="Futagami T."/>
            <person name="Toyoda A."/>
            <person name="Takaki Y."/>
            <person name="Nishi S."/>
            <person name="Hori S."/>
            <person name="Arai W."/>
            <person name="Tsubouchi T."/>
            <person name="Morono Y."/>
            <person name="Uchiyama I."/>
            <person name="Ito T."/>
            <person name="Fujiyama A."/>
            <person name="Inagaki F."/>
            <person name="Takami H."/>
        </authorList>
    </citation>
    <scope>NUCLEOTIDE SEQUENCE</scope>
    <source>
        <strain evidence="1">Expedition CK06-06</strain>
    </source>
</reference>
<gene>
    <name evidence="1" type="ORF">S01H4_01437</name>
</gene>
<organism evidence="1">
    <name type="scientific">marine sediment metagenome</name>
    <dbReference type="NCBI Taxonomy" id="412755"/>
    <lineage>
        <taxon>unclassified sequences</taxon>
        <taxon>metagenomes</taxon>
        <taxon>ecological metagenomes</taxon>
    </lineage>
</organism>
<sequence length="173" mass="21120">WLQRGVAKKEINAIIPPRDEELKRVKPEVIFMSYFVPWSSIKNLEIAKKYGFRDLFHEWRREGCIEDFEQIDSVAYMVHLWLKYPKFGFQRTSDIVSRRIREGLLNLNEGKKLILKNDPRLDQRAMDDFIEFLGYKPKHFWDVIEKFWNREIFNKIDGIWQLKESVYKKFMRI</sequence>
<evidence type="ECO:0008006" key="2">
    <source>
        <dbReference type="Google" id="ProtNLM"/>
    </source>
</evidence>
<accession>X0ZI89</accession>